<proteinExistence type="predicted"/>
<evidence type="ECO:0000256" key="1">
    <source>
        <dbReference type="SAM" id="Phobius"/>
    </source>
</evidence>
<feature type="transmembrane region" description="Helical" evidence="1">
    <location>
        <begin position="157"/>
        <end position="178"/>
    </location>
</feature>
<feature type="transmembrane region" description="Helical" evidence="1">
    <location>
        <begin position="249"/>
        <end position="269"/>
    </location>
</feature>
<feature type="transmembrane region" description="Helical" evidence="1">
    <location>
        <begin position="185"/>
        <end position="207"/>
    </location>
</feature>
<gene>
    <name evidence="2" type="ORF">SINC0208_LOCUS640</name>
</gene>
<protein>
    <recommendedName>
        <fullName evidence="3">Transmembrane protein</fullName>
    </recommendedName>
</protein>
<sequence length="317" mass="36094">MEQAPSPTRVRSTLRKRKLPNLAGNRYASLVAEAPVELASDDQLALPLQYGKQKKRVVVSKTFEEDNSLNESSVLFEGGRGEAKISKSGGGGNNAVKDLFHQTDVLGHEHLQNVGAEMQKHGSKEKTGFMQKEANFVKNLKQVQQYHVDVCISLMRISIFVLALQFCFACVQVFHFGCIAGDCPYILICFIHYIKFCQTLFLINTYWANIKEKQPNHPIGTLNTFLVILLYYGCFYYKFDLVEAKYQKMIHFCAAYPATDLLLIIISFIRISQVKAKARNLTENKEFKEYNQEAEIALADILYLPQEFESDDAEEDF</sequence>
<name>A0A7S3ICR1_9SPIT</name>
<evidence type="ECO:0000313" key="2">
    <source>
        <dbReference type="EMBL" id="CAE0320061.1"/>
    </source>
</evidence>
<feature type="transmembrane region" description="Helical" evidence="1">
    <location>
        <begin position="219"/>
        <end position="237"/>
    </location>
</feature>
<reference evidence="2" key="1">
    <citation type="submission" date="2021-01" db="EMBL/GenBank/DDBJ databases">
        <authorList>
            <person name="Corre E."/>
            <person name="Pelletier E."/>
            <person name="Niang G."/>
            <person name="Scheremetjew M."/>
            <person name="Finn R."/>
            <person name="Kale V."/>
            <person name="Holt S."/>
            <person name="Cochrane G."/>
            <person name="Meng A."/>
            <person name="Brown T."/>
            <person name="Cohen L."/>
        </authorList>
    </citation>
    <scope>NUCLEOTIDE SEQUENCE</scope>
    <source>
        <strain evidence="2">S3</strain>
    </source>
</reference>
<organism evidence="2">
    <name type="scientific">Strombidium inclinatum</name>
    <dbReference type="NCBI Taxonomy" id="197538"/>
    <lineage>
        <taxon>Eukaryota</taxon>
        <taxon>Sar</taxon>
        <taxon>Alveolata</taxon>
        <taxon>Ciliophora</taxon>
        <taxon>Intramacronucleata</taxon>
        <taxon>Spirotrichea</taxon>
        <taxon>Oligotrichia</taxon>
        <taxon>Strombidiidae</taxon>
        <taxon>Strombidium</taxon>
    </lineage>
</organism>
<keyword evidence="1" id="KW-0472">Membrane</keyword>
<evidence type="ECO:0008006" key="3">
    <source>
        <dbReference type="Google" id="ProtNLM"/>
    </source>
</evidence>
<dbReference type="EMBL" id="HBIH01001734">
    <property type="protein sequence ID" value="CAE0320061.1"/>
    <property type="molecule type" value="Transcribed_RNA"/>
</dbReference>
<keyword evidence="1" id="KW-0812">Transmembrane</keyword>
<dbReference type="AlphaFoldDB" id="A0A7S3ICR1"/>
<keyword evidence="1" id="KW-1133">Transmembrane helix</keyword>
<accession>A0A7S3ICR1</accession>